<dbReference type="EMBL" id="CP006939">
    <property type="protein sequence ID" value="AHC16190.1"/>
    <property type="molecule type" value="Genomic_DNA"/>
</dbReference>
<proteinExistence type="inferred from homology"/>
<dbReference type="CDD" id="cd19374">
    <property type="entry name" value="UDG-F3_SMUG1-like"/>
    <property type="match status" value="1"/>
</dbReference>
<dbReference type="GO" id="GO:0003677">
    <property type="term" value="F:DNA binding"/>
    <property type="evidence" value="ECO:0007669"/>
    <property type="project" value="UniProtKB-KW"/>
</dbReference>
<keyword evidence="3" id="KW-0378">Hydrolase</keyword>
<evidence type="ECO:0000313" key="7">
    <source>
        <dbReference type="EMBL" id="AHC16190.1"/>
    </source>
</evidence>
<gene>
    <name evidence="7" type="ORF">L21SP2_2842</name>
</gene>
<feature type="domain" description="Uracil-DNA glycosylase-like" evidence="6">
    <location>
        <begin position="55"/>
        <end position="226"/>
    </location>
</feature>
<dbReference type="Pfam" id="PF03167">
    <property type="entry name" value="UDG"/>
    <property type="match status" value="1"/>
</dbReference>
<dbReference type="InterPro" id="IPR005122">
    <property type="entry name" value="Uracil-DNA_glycosylase-like"/>
</dbReference>
<dbReference type="RefSeq" id="WP_024269087.1">
    <property type="nucleotide sequence ID" value="NC_023035.1"/>
</dbReference>
<organism evidence="7 8">
    <name type="scientific">Salinispira pacifica</name>
    <dbReference type="NCBI Taxonomy" id="1307761"/>
    <lineage>
        <taxon>Bacteria</taxon>
        <taxon>Pseudomonadati</taxon>
        <taxon>Spirochaetota</taxon>
        <taxon>Spirochaetia</taxon>
        <taxon>Spirochaetales</taxon>
        <taxon>Spirochaetaceae</taxon>
        <taxon>Salinispira</taxon>
    </lineage>
</organism>
<name>V5WKM0_9SPIO</name>
<dbReference type="STRING" id="1307761.L21SP2_2842"/>
<evidence type="ECO:0000313" key="8">
    <source>
        <dbReference type="Proteomes" id="UP000018680"/>
    </source>
</evidence>
<dbReference type="GO" id="GO:0006284">
    <property type="term" value="P:base-excision repair"/>
    <property type="evidence" value="ECO:0007669"/>
    <property type="project" value="InterPro"/>
</dbReference>
<evidence type="ECO:0000256" key="3">
    <source>
        <dbReference type="ARBA" id="ARBA00022801"/>
    </source>
</evidence>
<dbReference type="PANTHER" id="PTHR13235:SF2">
    <property type="entry name" value="SINGLE-STRAND SELECTIVE MONOFUNCTIONAL URACIL DNA GLYCOSYLASE"/>
    <property type="match status" value="1"/>
</dbReference>
<dbReference type="FunFam" id="3.40.470.10:FF:000005">
    <property type="entry name" value="Single-strand selective monofunctional uracil DNA glycosylase"/>
    <property type="match status" value="1"/>
</dbReference>
<dbReference type="PANTHER" id="PTHR13235">
    <property type="entry name" value="SINGLE-STRAND SELECTIVE MONOFUNCTIONAL URACIL DNA GLYCOSYLASE"/>
    <property type="match status" value="1"/>
</dbReference>
<dbReference type="AlphaFoldDB" id="V5WKM0"/>
<keyword evidence="8" id="KW-1185">Reference proteome</keyword>
<dbReference type="InterPro" id="IPR039134">
    <property type="entry name" value="SMUG1"/>
</dbReference>
<comment type="similarity">
    <text evidence="1">Belongs to the uracil-DNA glycosylase (UDG) superfamily. SMUG1 family.</text>
</comment>
<dbReference type="KEGG" id="slr:L21SP2_2842"/>
<protein>
    <submittedName>
        <fullName evidence="7">Uracil-DNA glycosylase, family 3</fullName>
    </submittedName>
</protein>
<dbReference type="Proteomes" id="UP000018680">
    <property type="component" value="Chromosome"/>
</dbReference>
<keyword evidence="5" id="KW-0234">DNA repair</keyword>
<dbReference type="GO" id="GO:0017065">
    <property type="term" value="F:single-strand selective uracil DNA N-glycosylase activity"/>
    <property type="evidence" value="ECO:0007669"/>
    <property type="project" value="InterPro"/>
</dbReference>
<evidence type="ECO:0000256" key="5">
    <source>
        <dbReference type="ARBA" id="ARBA00023204"/>
    </source>
</evidence>
<dbReference type="Gene3D" id="3.40.470.10">
    <property type="entry name" value="Uracil-DNA glycosylase-like domain"/>
    <property type="match status" value="1"/>
</dbReference>
<sequence>MSHTAAVEQVLESTGNMNNELAALKFSDPVHTVYNPLEYAWSVHREYVERFAGTGLKAVFLGMNPGPWGMAQTGVPFGAIPWVRDWMNISMEAWNGIHKPSREHPKRPIEGRDCSRVEVSGDRLWGLMAQRFPSAEAFFRQHFLINYCPLVFMEESGRNRTPDKLPPEEKNLLFQICDRSLKDMISALGPEHLIGVGKFAENTLKRLFNDSDIAIHGILHPSPASPAANRGWAPQAEQKLVEIGIWE</sequence>
<keyword evidence="4" id="KW-0238">DNA-binding</keyword>
<dbReference type="SUPFAM" id="SSF52141">
    <property type="entry name" value="Uracil-DNA glycosylase-like"/>
    <property type="match status" value="1"/>
</dbReference>
<dbReference type="HOGENOM" id="CLU_071760_2_0_12"/>
<evidence type="ECO:0000256" key="1">
    <source>
        <dbReference type="ARBA" id="ARBA00007889"/>
    </source>
</evidence>
<dbReference type="eggNOG" id="COG1573">
    <property type="taxonomic scope" value="Bacteria"/>
</dbReference>
<reference evidence="7 8" key="1">
    <citation type="journal article" date="2015" name="Stand. Genomic Sci.">
        <title>Complete genome sequence and description of Salinispira pacifica gen. nov., sp. nov., a novel spirochaete isolated form a hypersaline microbial mat.</title>
        <authorList>
            <person name="Ben Hania W."/>
            <person name="Joseph M."/>
            <person name="Schumann P."/>
            <person name="Bunk B."/>
            <person name="Fiebig A."/>
            <person name="Sproer C."/>
            <person name="Klenk H.P."/>
            <person name="Fardeau M.L."/>
            <person name="Spring S."/>
        </authorList>
    </citation>
    <scope>NUCLEOTIDE SEQUENCE [LARGE SCALE GENOMIC DNA]</scope>
    <source>
        <strain evidence="7 8">L21-RPul-D2</strain>
    </source>
</reference>
<accession>V5WKM0</accession>
<dbReference type="OrthoDB" id="267598at2"/>
<dbReference type="GO" id="GO:0000703">
    <property type="term" value="F:oxidized pyrimidine nucleobase lesion DNA N-glycosylase activity"/>
    <property type="evidence" value="ECO:0007669"/>
    <property type="project" value="TreeGrafter"/>
</dbReference>
<keyword evidence="2" id="KW-0227">DNA damage</keyword>
<dbReference type="PATRIC" id="fig|1307761.3.peg.2832"/>
<evidence type="ECO:0000256" key="2">
    <source>
        <dbReference type="ARBA" id="ARBA00022763"/>
    </source>
</evidence>
<evidence type="ECO:0000256" key="4">
    <source>
        <dbReference type="ARBA" id="ARBA00023125"/>
    </source>
</evidence>
<evidence type="ECO:0000259" key="6">
    <source>
        <dbReference type="Pfam" id="PF03167"/>
    </source>
</evidence>
<dbReference type="InterPro" id="IPR036895">
    <property type="entry name" value="Uracil-DNA_glycosylase-like_sf"/>
</dbReference>